<dbReference type="Gene3D" id="1.10.10.10">
    <property type="entry name" value="Winged helix-like DNA-binding domain superfamily/Winged helix DNA-binding domain"/>
    <property type="match status" value="1"/>
</dbReference>
<evidence type="ECO:0000313" key="7">
    <source>
        <dbReference type="Proteomes" id="UP000541347"/>
    </source>
</evidence>
<feature type="region of interest" description="Disordered" evidence="4">
    <location>
        <begin position="1"/>
        <end position="33"/>
    </location>
</feature>
<comment type="caution">
    <text evidence="6">The sequence shown here is derived from an EMBL/GenBank/DDBJ whole genome shotgun (WGS) entry which is preliminary data.</text>
</comment>
<dbReference type="InterPro" id="IPR036390">
    <property type="entry name" value="WH_DNA-bd_sf"/>
</dbReference>
<dbReference type="PRINTS" id="PR00598">
    <property type="entry name" value="HTHMARR"/>
</dbReference>
<dbReference type="Proteomes" id="UP000541347">
    <property type="component" value="Unassembled WGS sequence"/>
</dbReference>
<sequence>MADINFMTSTSFDPSVPSRKPGAGRADTPPPGEAAPPYDLIELLFFAYRDFTADPDTVLADFDFGRAHHRVLHFVDRNPGIRVTDLLAILRITKQSLGRVLKQLVDEGYIDQRPGPQDRRQRLLHTTEKGEVLARKLAAMQALRIDDAVAALPEGGADVVRRFLYQMIDADLRPDVGRMLGATALLRVQGPAGRRSDNSET</sequence>
<dbReference type="SUPFAM" id="SSF46785">
    <property type="entry name" value="Winged helix' DNA-binding domain"/>
    <property type="match status" value="1"/>
</dbReference>
<keyword evidence="2" id="KW-0238">DNA-binding</keyword>
<evidence type="ECO:0000256" key="3">
    <source>
        <dbReference type="ARBA" id="ARBA00023163"/>
    </source>
</evidence>
<feature type="domain" description="HTH marR-type" evidence="5">
    <location>
        <begin position="37"/>
        <end position="169"/>
    </location>
</feature>
<dbReference type="EMBL" id="JAABLP010000002">
    <property type="protein sequence ID" value="NBN63278.1"/>
    <property type="molecule type" value="Genomic_DNA"/>
</dbReference>
<dbReference type="PANTHER" id="PTHR33164:SF44">
    <property type="entry name" value="TRANSCRIPTIONAL REGULATORY PROTEIN"/>
    <property type="match status" value="1"/>
</dbReference>
<protein>
    <submittedName>
        <fullName evidence="6">MarR family transcriptional regulator</fullName>
    </submittedName>
</protein>
<dbReference type="InterPro" id="IPR036388">
    <property type="entry name" value="WH-like_DNA-bd_sf"/>
</dbReference>
<name>A0ABW9ZEL5_9HYPH</name>
<evidence type="ECO:0000313" key="6">
    <source>
        <dbReference type="EMBL" id="NBN63278.1"/>
    </source>
</evidence>
<accession>A0ABW9ZEL5</accession>
<dbReference type="PROSITE" id="PS50995">
    <property type="entry name" value="HTH_MARR_2"/>
    <property type="match status" value="1"/>
</dbReference>
<dbReference type="Pfam" id="PF12802">
    <property type="entry name" value="MarR_2"/>
    <property type="match status" value="1"/>
</dbReference>
<reference evidence="6 7" key="1">
    <citation type="submission" date="2020-01" db="EMBL/GenBank/DDBJ databases">
        <authorList>
            <person name="Peng S.Y."/>
            <person name="Li J."/>
            <person name="Wang M."/>
            <person name="Wang L."/>
            <person name="Wang C.Q."/>
            <person name="Wang J.R."/>
        </authorList>
    </citation>
    <scope>NUCLEOTIDE SEQUENCE [LARGE SCALE GENOMIC DNA]</scope>
    <source>
        <strain evidence="6 7">XCT-34</strain>
    </source>
</reference>
<dbReference type="InterPro" id="IPR023187">
    <property type="entry name" value="Tscrpt_reg_MarR-type_CS"/>
</dbReference>
<dbReference type="InterPro" id="IPR039422">
    <property type="entry name" value="MarR/SlyA-like"/>
</dbReference>
<dbReference type="PANTHER" id="PTHR33164">
    <property type="entry name" value="TRANSCRIPTIONAL REGULATOR, MARR FAMILY"/>
    <property type="match status" value="1"/>
</dbReference>
<evidence type="ECO:0000256" key="2">
    <source>
        <dbReference type="ARBA" id="ARBA00023125"/>
    </source>
</evidence>
<evidence type="ECO:0000256" key="1">
    <source>
        <dbReference type="ARBA" id="ARBA00023015"/>
    </source>
</evidence>
<evidence type="ECO:0000256" key="4">
    <source>
        <dbReference type="SAM" id="MobiDB-lite"/>
    </source>
</evidence>
<keyword evidence="7" id="KW-1185">Reference proteome</keyword>
<feature type="compositionally biased region" description="Polar residues" evidence="4">
    <location>
        <begin position="1"/>
        <end position="13"/>
    </location>
</feature>
<proteinExistence type="predicted"/>
<dbReference type="InterPro" id="IPR000835">
    <property type="entry name" value="HTH_MarR-typ"/>
</dbReference>
<organism evidence="6 7">
    <name type="scientific">Pannonibacter tanglangensis</name>
    <dbReference type="NCBI Taxonomy" id="2750084"/>
    <lineage>
        <taxon>Bacteria</taxon>
        <taxon>Pseudomonadati</taxon>
        <taxon>Pseudomonadota</taxon>
        <taxon>Alphaproteobacteria</taxon>
        <taxon>Hyphomicrobiales</taxon>
        <taxon>Stappiaceae</taxon>
        <taxon>Pannonibacter</taxon>
    </lineage>
</organism>
<evidence type="ECO:0000259" key="5">
    <source>
        <dbReference type="PROSITE" id="PS50995"/>
    </source>
</evidence>
<keyword evidence="3" id="KW-0804">Transcription</keyword>
<gene>
    <name evidence="6" type="ORF">GWI71_06250</name>
</gene>
<keyword evidence="1" id="KW-0805">Transcription regulation</keyword>
<dbReference type="PROSITE" id="PS01117">
    <property type="entry name" value="HTH_MARR_1"/>
    <property type="match status" value="1"/>
</dbReference>
<dbReference type="SMART" id="SM00347">
    <property type="entry name" value="HTH_MARR"/>
    <property type="match status" value="1"/>
</dbReference>